<dbReference type="Gene3D" id="3.30.70.250">
    <property type="entry name" value="Malonyl-CoA ACP transacylase, ACP-binding"/>
    <property type="match status" value="1"/>
</dbReference>
<dbReference type="GO" id="GO:0009089">
    <property type="term" value="P:lysine biosynthetic process via diaminopimelate"/>
    <property type="evidence" value="ECO:0007669"/>
    <property type="project" value="UniProtKB-UniRule"/>
</dbReference>
<dbReference type="HAMAP" id="MF_01691">
    <property type="entry name" value="DapH"/>
    <property type="match status" value="1"/>
</dbReference>
<dbReference type="Pfam" id="PF00132">
    <property type="entry name" value="Hexapep"/>
    <property type="match status" value="1"/>
</dbReference>
<protein>
    <recommendedName>
        <fullName evidence="7">2,3,4,5-tetrahydropyridine-2,6-dicarboxylate N-acetyltransferase</fullName>
        <ecNumber evidence="7">2.3.1.89</ecNumber>
    </recommendedName>
    <alternativeName>
        <fullName evidence="7">Tetrahydrodipicolinate N-acetyltransferase</fullName>
        <shortName evidence="7">THP acetyltransferase</shortName>
        <shortName evidence="7">Tetrahydropicolinate acetylase</shortName>
    </alternativeName>
</protein>
<comment type="similarity">
    <text evidence="7">Belongs to the transferase hexapeptide repeat family. DapH subfamily.</text>
</comment>
<evidence type="ECO:0000256" key="1">
    <source>
        <dbReference type="ARBA" id="ARBA00022605"/>
    </source>
</evidence>
<evidence type="ECO:0000259" key="8">
    <source>
        <dbReference type="Pfam" id="PF08503"/>
    </source>
</evidence>
<dbReference type="UniPathway" id="UPA00034">
    <property type="reaction ID" value="UER00022"/>
</dbReference>
<dbReference type="Pfam" id="PF08503">
    <property type="entry name" value="DapH_N"/>
    <property type="match status" value="1"/>
</dbReference>
<evidence type="ECO:0000256" key="5">
    <source>
        <dbReference type="ARBA" id="ARBA00023154"/>
    </source>
</evidence>
<dbReference type="Proteomes" id="UP000198979">
    <property type="component" value="Unassembled WGS sequence"/>
</dbReference>
<accession>A0A1I0U0Y7</accession>
<dbReference type="InterPro" id="IPR001451">
    <property type="entry name" value="Hexapep"/>
</dbReference>
<proteinExistence type="inferred from homology"/>
<feature type="domain" description="2,3,4,5-tetrahydropyridine-2,6-dicarboxylate N-acetyltransferase N-terminal" evidence="8">
    <location>
        <begin position="3"/>
        <end position="86"/>
    </location>
</feature>
<dbReference type="InterPro" id="IPR013710">
    <property type="entry name" value="DapH_N"/>
</dbReference>
<dbReference type="RefSeq" id="WP_091704733.1">
    <property type="nucleotide sequence ID" value="NZ_FOJQ01000064.1"/>
</dbReference>
<keyword evidence="1 7" id="KW-0028">Amino-acid biosynthesis</keyword>
<dbReference type="NCBIfam" id="TIGR03532">
    <property type="entry name" value="DapD_Ac"/>
    <property type="match status" value="1"/>
</dbReference>
<keyword evidence="6 7" id="KW-0012">Acyltransferase</keyword>
<evidence type="ECO:0000313" key="9">
    <source>
        <dbReference type="EMBL" id="SFA57580.1"/>
    </source>
</evidence>
<dbReference type="PROSITE" id="PS00101">
    <property type="entry name" value="HEXAPEP_TRANSFERASES"/>
    <property type="match status" value="1"/>
</dbReference>
<reference evidence="10" key="1">
    <citation type="submission" date="2016-10" db="EMBL/GenBank/DDBJ databases">
        <authorList>
            <person name="Varghese N."/>
            <person name="Submissions S."/>
        </authorList>
    </citation>
    <scope>NUCLEOTIDE SEQUENCE [LARGE SCALE GENOMIC DNA]</scope>
    <source>
        <strain evidence="10">K1</strain>
    </source>
</reference>
<dbReference type="Gene3D" id="2.160.10.10">
    <property type="entry name" value="Hexapeptide repeat proteins"/>
    <property type="match status" value="1"/>
</dbReference>
<dbReference type="InterPro" id="IPR019873">
    <property type="entry name" value="DapH"/>
</dbReference>
<dbReference type="EMBL" id="FOJQ01000064">
    <property type="protein sequence ID" value="SFA57580.1"/>
    <property type="molecule type" value="Genomic_DNA"/>
</dbReference>
<dbReference type="OrthoDB" id="9788080at2"/>
<sequence>MMMDANEIISFIQNSKKKTPVKVYIKGEIADIDFGSSAQTFITGRTGVVFGEWADIEAALEANKHKIEDYVVENDRRNSAIPLLDLKHIKARIEPGAIIRDQVQIGDNAVIMMGAVINIGAVVGEGTMIDMNAVLGGRATVGKNCHVGAGAVLAGVIEPPSAKPVIVEDDVMIGANAVILEGVTVGKGAVVAAGAIVTEDVPPYTVVAGVPARVIKQIDEKTKAKVEIKQELRQL</sequence>
<dbReference type="GO" id="GO:0047200">
    <property type="term" value="F:tetrahydrodipicolinate N-acetyltransferase activity"/>
    <property type="evidence" value="ECO:0007669"/>
    <property type="project" value="UniProtKB-UniRule"/>
</dbReference>
<dbReference type="SUPFAM" id="SSF51161">
    <property type="entry name" value="Trimeric LpxA-like enzymes"/>
    <property type="match status" value="1"/>
</dbReference>
<comment type="catalytic activity">
    <reaction evidence="7">
        <text>(S)-2,3,4,5-tetrahydrodipicolinate + acetyl-CoA + H2O = L-2-acetamido-6-oxoheptanedioate + CoA</text>
        <dbReference type="Rhea" id="RHEA:13085"/>
        <dbReference type="ChEBI" id="CHEBI:15377"/>
        <dbReference type="ChEBI" id="CHEBI:16845"/>
        <dbReference type="ChEBI" id="CHEBI:57287"/>
        <dbReference type="ChEBI" id="CHEBI:57288"/>
        <dbReference type="ChEBI" id="CHEBI:58117"/>
        <dbReference type="EC" id="2.3.1.89"/>
    </reaction>
</comment>
<keyword evidence="3 7" id="KW-0677">Repeat</keyword>
<keyword evidence="4 7" id="KW-0220">Diaminopimelate biosynthesis</keyword>
<dbReference type="AlphaFoldDB" id="A0A1I0U0Y7"/>
<dbReference type="GO" id="GO:0019877">
    <property type="term" value="P:diaminopimelate biosynthetic process"/>
    <property type="evidence" value="ECO:0007669"/>
    <property type="project" value="UniProtKB-UniRule"/>
</dbReference>
<keyword evidence="2 7" id="KW-0808">Transferase</keyword>
<dbReference type="EC" id="2.3.1.89" evidence="7"/>
<evidence type="ECO:0000256" key="6">
    <source>
        <dbReference type="ARBA" id="ARBA00023315"/>
    </source>
</evidence>
<comment type="function">
    <text evidence="7">Catalyzes the transfer of an acetyl group from acetyl-CoA to tetrahydrodipicolinate.</text>
</comment>
<name>A0A1I0U0Y7_9BACL</name>
<keyword evidence="5 7" id="KW-0457">Lysine biosynthesis</keyword>
<dbReference type="InterPro" id="IPR011004">
    <property type="entry name" value="Trimer_LpxA-like_sf"/>
</dbReference>
<evidence type="ECO:0000313" key="10">
    <source>
        <dbReference type="Proteomes" id="UP000198979"/>
    </source>
</evidence>
<dbReference type="PANTHER" id="PTHR43300">
    <property type="entry name" value="ACETYLTRANSFERASE"/>
    <property type="match status" value="1"/>
</dbReference>
<dbReference type="STRING" id="150248.SAMN05216169_10645"/>
<evidence type="ECO:0000256" key="3">
    <source>
        <dbReference type="ARBA" id="ARBA00022737"/>
    </source>
</evidence>
<organism evidence="9 10">
    <name type="scientific">Anoxybacillus pushchinoensis</name>
    <dbReference type="NCBI Taxonomy" id="150248"/>
    <lineage>
        <taxon>Bacteria</taxon>
        <taxon>Bacillati</taxon>
        <taxon>Bacillota</taxon>
        <taxon>Bacilli</taxon>
        <taxon>Bacillales</taxon>
        <taxon>Anoxybacillaceae</taxon>
        <taxon>Anoxybacillus</taxon>
    </lineage>
</organism>
<dbReference type="InterPro" id="IPR050179">
    <property type="entry name" value="Trans_hexapeptide_repeat"/>
</dbReference>
<dbReference type="PANTHER" id="PTHR43300:SF10">
    <property type="entry name" value="2,3,4,5-TETRAHYDROPYRIDINE-2,6-DICARBOXYLATE N-ACETYLTRANSFERASE"/>
    <property type="match status" value="1"/>
</dbReference>
<comment type="pathway">
    <text evidence="7">Amino-acid biosynthesis; L-lysine biosynthesis via DAP pathway; LL-2,6-diaminopimelate from (S)-tetrahydrodipicolinate (acetylase route): step 1/3.</text>
</comment>
<keyword evidence="10" id="KW-1185">Reference proteome</keyword>
<dbReference type="InterPro" id="IPR018357">
    <property type="entry name" value="Hexapep_transf_CS"/>
</dbReference>
<dbReference type="Pfam" id="PF14602">
    <property type="entry name" value="Hexapep_2"/>
    <property type="match status" value="2"/>
</dbReference>
<gene>
    <name evidence="7" type="primary">dapH</name>
    <name evidence="9" type="ORF">SAMN05216169_10645</name>
</gene>
<evidence type="ECO:0000256" key="7">
    <source>
        <dbReference type="HAMAP-Rule" id="MF_01691"/>
    </source>
</evidence>
<dbReference type="CDD" id="cd03350">
    <property type="entry name" value="LbH_THP_succinylT"/>
    <property type="match status" value="1"/>
</dbReference>
<evidence type="ECO:0000256" key="2">
    <source>
        <dbReference type="ARBA" id="ARBA00022679"/>
    </source>
</evidence>
<evidence type="ECO:0000256" key="4">
    <source>
        <dbReference type="ARBA" id="ARBA00022915"/>
    </source>
</evidence>